<proteinExistence type="predicted"/>
<gene>
    <name evidence="1" type="ORF">PROQFM164_S01g000107</name>
</gene>
<accession>W6PQ47</accession>
<organism evidence="1 2">
    <name type="scientific">Penicillium roqueforti (strain FM164)</name>
    <dbReference type="NCBI Taxonomy" id="1365484"/>
    <lineage>
        <taxon>Eukaryota</taxon>
        <taxon>Fungi</taxon>
        <taxon>Dikarya</taxon>
        <taxon>Ascomycota</taxon>
        <taxon>Pezizomycotina</taxon>
        <taxon>Eurotiomycetes</taxon>
        <taxon>Eurotiomycetidae</taxon>
        <taxon>Eurotiales</taxon>
        <taxon>Aspergillaceae</taxon>
        <taxon>Penicillium</taxon>
    </lineage>
</organism>
<dbReference type="EMBL" id="HG792015">
    <property type="protein sequence ID" value="CDM26298.1"/>
    <property type="molecule type" value="Genomic_DNA"/>
</dbReference>
<dbReference type="AlphaFoldDB" id="W6PQ47"/>
<reference evidence="1" key="1">
    <citation type="journal article" date="2014" name="Nat. Commun.">
        <title>Multiple recent horizontal transfers of a large genomic region in cheese making fungi.</title>
        <authorList>
            <person name="Cheeseman K."/>
            <person name="Ropars J."/>
            <person name="Renault P."/>
            <person name="Dupont J."/>
            <person name="Gouzy J."/>
            <person name="Branca A."/>
            <person name="Abraham A.L."/>
            <person name="Ceppi M."/>
            <person name="Conseiller E."/>
            <person name="Debuchy R."/>
            <person name="Malagnac F."/>
            <person name="Goarin A."/>
            <person name="Silar P."/>
            <person name="Lacoste S."/>
            <person name="Sallet E."/>
            <person name="Bensimon A."/>
            <person name="Giraud T."/>
            <person name="Brygoo Y."/>
        </authorList>
    </citation>
    <scope>NUCLEOTIDE SEQUENCE [LARGE SCALE GENOMIC DNA]</scope>
    <source>
        <strain evidence="1">FM164</strain>
    </source>
</reference>
<evidence type="ECO:0000313" key="2">
    <source>
        <dbReference type="Proteomes" id="UP000030686"/>
    </source>
</evidence>
<protein>
    <submittedName>
        <fullName evidence="1">Genomic scaffold, ProqFM164S01</fullName>
    </submittedName>
</protein>
<sequence length="53" mass="5794">MYGGCRCSTDAFRGKSCLRVADVGNSSGCWLSEIIRPRSTPVALRVSLRPFES</sequence>
<name>W6PQ47_PENRF</name>
<evidence type="ECO:0000313" key="1">
    <source>
        <dbReference type="EMBL" id="CDM26298.1"/>
    </source>
</evidence>
<dbReference type="Proteomes" id="UP000030686">
    <property type="component" value="Unassembled WGS sequence"/>
</dbReference>
<keyword evidence="2" id="KW-1185">Reference proteome</keyword>